<dbReference type="GO" id="GO:0004132">
    <property type="term" value="F:dCMP deaminase activity"/>
    <property type="evidence" value="ECO:0007669"/>
    <property type="project" value="InterPro"/>
</dbReference>
<evidence type="ECO:0000313" key="9">
    <source>
        <dbReference type="EMBL" id="EZH71909.1"/>
    </source>
</evidence>
<dbReference type="GO" id="GO:0006220">
    <property type="term" value="P:pyrimidine nucleotide metabolic process"/>
    <property type="evidence" value="ECO:0007669"/>
    <property type="project" value="InterPro"/>
</dbReference>
<protein>
    <submittedName>
        <fullName evidence="9">CMP deaminase</fullName>
    </submittedName>
</protein>
<gene>
    <name evidence="9" type="ORF">ATO12_04640</name>
</gene>
<dbReference type="InterPro" id="IPR015517">
    <property type="entry name" value="dCMP_deaminase-rel"/>
</dbReference>
<evidence type="ECO:0000256" key="4">
    <source>
        <dbReference type="ARBA" id="ARBA00022801"/>
    </source>
</evidence>
<dbReference type="PROSITE" id="PS00903">
    <property type="entry name" value="CYT_DCMP_DEAMINASES_1"/>
    <property type="match status" value="1"/>
</dbReference>
<keyword evidence="3 7" id="KW-0479">Metal-binding</keyword>
<dbReference type="InterPro" id="IPR016193">
    <property type="entry name" value="Cytidine_deaminase-like"/>
</dbReference>
<keyword evidence="4" id="KW-0378">Hydrolase</keyword>
<dbReference type="PIRSF" id="PIRSF006019">
    <property type="entry name" value="dCMP_deaminase"/>
    <property type="match status" value="1"/>
</dbReference>
<evidence type="ECO:0000256" key="6">
    <source>
        <dbReference type="PIRSR" id="PIRSR006019-1"/>
    </source>
</evidence>
<sequence>MSKKKQLKYDKAYLRIAREWGKLSHCERKKVGAVIVKDRMIISDGFNGTPTGFENPCEDEEGYTKWYVLHAEANAISKVASSTQSCRGATLYITLSPCKECSKLIHQAGIKRIVYQTGYKDDSGLQFLAKAGVEIEQITDLEE</sequence>
<keyword evidence="5 7" id="KW-0862">Zinc</keyword>
<comment type="caution">
    <text evidence="9">The sequence shown here is derived from an EMBL/GenBank/DDBJ whole genome shotgun (WGS) entry which is preliminary data.</text>
</comment>
<dbReference type="GO" id="GO:0005737">
    <property type="term" value="C:cytoplasm"/>
    <property type="evidence" value="ECO:0007669"/>
    <property type="project" value="TreeGrafter"/>
</dbReference>
<dbReference type="PANTHER" id="PTHR11086">
    <property type="entry name" value="DEOXYCYTIDYLATE DEAMINASE-RELATED"/>
    <property type="match status" value="1"/>
</dbReference>
<dbReference type="Proteomes" id="UP000023541">
    <property type="component" value="Unassembled WGS sequence"/>
</dbReference>
<dbReference type="RefSeq" id="WP_034246077.1">
    <property type="nucleotide sequence ID" value="NZ_AQRA01000010.1"/>
</dbReference>
<feature type="binding site" evidence="7">
    <location>
        <position position="101"/>
    </location>
    <ligand>
        <name>Zn(2+)</name>
        <dbReference type="ChEBI" id="CHEBI:29105"/>
        <note>catalytic</note>
    </ligand>
</feature>
<dbReference type="Pfam" id="PF00383">
    <property type="entry name" value="dCMP_cyt_deam_1"/>
    <property type="match status" value="1"/>
</dbReference>
<accession>A0A023BPN6</accession>
<dbReference type="STRING" id="1317122.ATO12_04640"/>
<evidence type="ECO:0000313" key="10">
    <source>
        <dbReference type="Proteomes" id="UP000023541"/>
    </source>
</evidence>
<evidence type="ECO:0000256" key="1">
    <source>
        <dbReference type="ARBA" id="ARBA00001947"/>
    </source>
</evidence>
<dbReference type="InterPro" id="IPR035105">
    <property type="entry name" value="Deoxycytidylate_deaminase_dom"/>
</dbReference>
<dbReference type="AlphaFoldDB" id="A0A023BPN6"/>
<dbReference type="OrthoDB" id="9788517at2"/>
<proteinExistence type="inferred from homology"/>
<dbReference type="GO" id="GO:0008270">
    <property type="term" value="F:zinc ion binding"/>
    <property type="evidence" value="ECO:0007669"/>
    <property type="project" value="InterPro"/>
</dbReference>
<reference evidence="9 10" key="1">
    <citation type="submission" date="2014-04" db="EMBL/GenBank/DDBJ databases">
        <title>Aquimarina sp. 22II-S11-z7 Genome Sequencing.</title>
        <authorList>
            <person name="Lai Q."/>
        </authorList>
    </citation>
    <scope>NUCLEOTIDE SEQUENCE [LARGE SCALE GENOMIC DNA]</scope>
    <source>
        <strain evidence="9 10">22II-S11-z7</strain>
    </source>
</reference>
<dbReference type="Gene3D" id="3.40.140.10">
    <property type="entry name" value="Cytidine Deaminase, domain 2"/>
    <property type="match status" value="1"/>
</dbReference>
<dbReference type="InterPro" id="IPR016473">
    <property type="entry name" value="dCMP_deaminase"/>
</dbReference>
<name>A0A023BPN6_9FLAO</name>
<feature type="binding site" evidence="7">
    <location>
        <position position="98"/>
    </location>
    <ligand>
        <name>Zn(2+)</name>
        <dbReference type="ChEBI" id="CHEBI:29105"/>
        <note>catalytic</note>
    </ligand>
</feature>
<dbReference type="PANTHER" id="PTHR11086:SF18">
    <property type="entry name" value="DEOXYCYTIDYLATE DEAMINASE"/>
    <property type="match status" value="1"/>
</dbReference>
<feature type="domain" description="CMP/dCMP-type deaminase" evidence="8">
    <location>
        <begin position="8"/>
        <end position="128"/>
    </location>
</feature>
<evidence type="ECO:0000256" key="2">
    <source>
        <dbReference type="ARBA" id="ARBA00006576"/>
    </source>
</evidence>
<dbReference type="CDD" id="cd01286">
    <property type="entry name" value="deoxycytidylate_deaminase"/>
    <property type="match status" value="1"/>
</dbReference>
<dbReference type="InterPro" id="IPR016192">
    <property type="entry name" value="APOBEC/CMP_deaminase_Zn-bd"/>
</dbReference>
<feature type="binding site" evidence="7">
    <location>
        <position position="70"/>
    </location>
    <ligand>
        <name>Zn(2+)</name>
        <dbReference type="ChEBI" id="CHEBI:29105"/>
        <note>catalytic</note>
    </ligand>
</feature>
<feature type="active site" description="Proton donor" evidence="6">
    <location>
        <position position="72"/>
    </location>
</feature>
<comment type="similarity">
    <text evidence="2">Belongs to the cytidine and deoxycytidylate deaminase family.</text>
</comment>
<dbReference type="PROSITE" id="PS51747">
    <property type="entry name" value="CYT_DCMP_DEAMINASES_2"/>
    <property type="match status" value="1"/>
</dbReference>
<comment type="cofactor">
    <cofactor evidence="1 7">
        <name>Zn(2+)</name>
        <dbReference type="ChEBI" id="CHEBI:29105"/>
    </cofactor>
</comment>
<dbReference type="EMBL" id="AQRA01000010">
    <property type="protein sequence ID" value="EZH71909.1"/>
    <property type="molecule type" value="Genomic_DNA"/>
</dbReference>
<dbReference type="SUPFAM" id="SSF53927">
    <property type="entry name" value="Cytidine deaminase-like"/>
    <property type="match status" value="1"/>
</dbReference>
<keyword evidence="10" id="KW-1185">Reference proteome</keyword>
<dbReference type="eggNOG" id="COG2131">
    <property type="taxonomic scope" value="Bacteria"/>
</dbReference>
<evidence type="ECO:0000256" key="5">
    <source>
        <dbReference type="ARBA" id="ARBA00022833"/>
    </source>
</evidence>
<evidence type="ECO:0000256" key="7">
    <source>
        <dbReference type="PIRSR" id="PIRSR006019-2"/>
    </source>
</evidence>
<evidence type="ECO:0000256" key="3">
    <source>
        <dbReference type="ARBA" id="ARBA00022723"/>
    </source>
</evidence>
<dbReference type="InterPro" id="IPR002125">
    <property type="entry name" value="CMP_dCMP_dom"/>
</dbReference>
<organism evidence="9 10">
    <name type="scientific">Aquimarina atlantica</name>
    <dbReference type="NCBI Taxonomy" id="1317122"/>
    <lineage>
        <taxon>Bacteria</taxon>
        <taxon>Pseudomonadati</taxon>
        <taxon>Bacteroidota</taxon>
        <taxon>Flavobacteriia</taxon>
        <taxon>Flavobacteriales</taxon>
        <taxon>Flavobacteriaceae</taxon>
        <taxon>Aquimarina</taxon>
    </lineage>
</organism>
<evidence type="ECO:0000259" key="8">
    <source>
        <dbReference type="PROSITE" id="PS51747"/>
    </source>
</evidence>